<reference evidence="5" key="1">
    <citation type="submission" date="2019-06" db="EMBL/GenBank/DDBJ databases">
        <authorList>
            <person name="Broberg M."/>
        </authorList>
    </citation>
    <scope>NUCLEOTIDE SEQUENCE [LARGE SCALE GENOMIC DNA]</scope>
</reference>
<dbReference type="AlphaFoldDB" id="A0A9N9UPE3"/>
<evidence type="ECO:0008006" key="6">
    <source>
        <dbReference type="Google" id="ProtNLM"/>
    </source>
</evidence>
<proteinExistence type="predicted"/>
<dbReference type="PANTHER" id="PTHR47939">
    <property type="entry name" value="MEMBRANE-ASSOCIATED SALT-INDUCIBLE PROTEIN-LIKE"/>
    <property type="match status" value="1"/>
</dbReference>
<dbReference type="OrthoDB" id="185373at2759"/>
<dbReference type="EMBL" id="CABFNO020001523">
    <property type="protein sequence ID" value="CAG9993397.1"/>
    <property type="molecule type" value="Genomic_DNA"/>
</dbReference>
<evidence type="ECO:0000256" key="3">
    <source>
        <dbReference type="SAM" id="MobiDB-lite"/>
    </source>
</evidence>
<evidence type="ECO:0000313" key="5">
    <source>
        <dbReference type="Proteomes" id="UP000754883"/>
    </source>
</evidence>
<dbReference type="InterPro" id="IPR050667">
    <property type="entry name" value="PPR-containing_protein"/>
</dbReference>
<sequence length="864" mass="98218">MSASRTLCSRCTSHLASSVSQRPATVARFTTLVESHEAPKPTATAVRGANSPRSRVPQPDRKPGQLSRQRKLPRKQPVDHIALFNEIVSKDDKNTGISKPSAGTALGSKTMLESWEITAIINDLKRQKATPVAERNRILREDIWPHVFALGQPLPKQLYLLTNEIINVVTHQMVFKHYFEAGAYTSLLRMSLLLNNRDLELANKMIVGLCTVIQLETDYTRRNLALSEMVDLWKMVSQMGRPSQRYRALRFVFPSPEEIVKDIKALQEKKPNDKPTSLAVDDTTKAFSAIFNQHEITRIKAIIPAVLSTMAVMSDSTVLRPRRLHIAAPFLEVVQVAVRYCKVDNAYIDRFLCNSSDYPVQDTTRLRVLAGKSWSFKVLDFLTRPDASWRQGLESRSAVDLLANFSRQVRQAHKADNVRAIISIWRDLMSASEDRPKLIIQMRENPDFLDYWHFLWCATRRPEMLQETSDLMSKIGLEPTLKTYTAMMNGWKISKDAEKIDALWGMLINAKVKLDTHAWTERISGLIELGKPEDGIAALVNMFKLWKDAVSRRAPHQAVQPTIEVFNGAFHGLIRRDKKAAYEVLEWAGREGIKPDVRTYNIILRETFREKEERADVHVGVQNLLKGMAAQGIEPDNATFTIILEEVLGSLVHATAAEQVAAVNTVFADIEGAGLQTNMEMYGKMLFAVSSLSNGSEEAIEAVQKHMRQHGHPSFSPHMVLILIDRYLQRGLHDSTAIQKLLEKHGLTGIDTGDQRLWEHVLSAFAMTGDTPRALAIYDELRQAGRPPTRLFCLRDLLIGLIEDRRMDDAKRVVDEVLKELLSREEEVNERRWHHYFWHLAHAHGLLDMTKEPFALKRVVQYNY</sequence>
<evidence type="ECO:0000313" key="4">
    <source>
        <dbReference type="EMBL" id="CAG9993397.1"/>
    </source>
</evidence>
<feature type="repeat" description="PPR" evidence="2">
    <location>
        <begin position="754"/>
        <end position="788"/>
    </location>
</feature>
<keyword evidence="1" id="KW-0677">Repeat</keyword>
<organism evidence="4 5">
    <name type="scientific">Clonostachys byssicola</name>
    <dbReference type="NCBI Taxonomy" id="160290"/>
    <lineage>
        <taxon>Eukaryota</taxon>
        <taxon>Fungi</taxon>
        <taxon>Dikarya</taxon>
        <taxon>Ascomycota</taxon>
        <taxon>Pezizomycotina</taxon>
        <taxon>Sordariomycetes</taxon>
        <taxon>Hypocreomycetidae</taxon>
        <taxon>Hypocreales</taxon>
        <taxon>Bionectriaceae</taxon>
        <taxon>Clonostachys</taxon>
    </lineage>
</organism>
<feature type="region of interest" description="Disordered" evidence="3">
    <location>
        <begin position="34"/>
        <end position="75"/>
    </location>
</feature>
<keyword evidence="5" id="KW-1185">Reference proteome</keyword>
<dbReference type="InterPro" id="IPR002885">
    <property type="entry name" value="PPR_rpt"/>
</dbReference>
<evidence type="ECO:0000256" key="2">
    <source>
        <dbReference type="PROSITE-ProRule" id="PRU00708"/>
    </source>
</evidence>
<dbReference type="InterPro" id="IPR011990">
    <property type="entry name" value="TPR-like_helical_dom_sf"/>
</dbReference>
<reference evidence="4 5" key="2">
    <citation type="submission" date="2021-10" db="EMBL/GenBank/DDBJ databases">
        <authorList>
            <person name="Piombo E."/>
        </authorList>
    </citation>
    <scope>NUCLEOTIDE SEQUENCE [LARGE SCALE GENOMIC DNA]</scope>
</reference>
<evidence type="ECO:0000256" key="1">
    <source>
        <dbReference type="ARBA" id="ARBA00022737"/>
    </source>
</evidence>
<dbReference type="Proteomes" id="UP000754883">
    <property type="component" value="Unassembled WGS sequence"/>
</dbReference>
<dbReference type="Pfam" id="PF13812">
    <property type="entry name" value="PPR_3"/>
    <property type="match status" value="1"/>
</dbReference>
<accession>A0A9N9UPE3</accession>
<comment type="caution">
    <text evidence="4">The sequence shown here is derived from an EMBL/GenBank/DDBJ whole genome shotgun (WGS) entry which is preliminary data.</text>
</comment>
<dbReference type="PROSITE" id="PS51375">
    <property type="entry name" value="PPR"/>
    <property type="match status" value="1"/>
</dbReference>
<protein>
    <recommendedName>
        <fullName evidence="6">Pentatricopeptide repeat-containing protein</fullName>
    </recommendedName>
</protein>
<name>A0A9N9UPE3_9HYPO</name>
<dbReference type="Gene3D" id="1.25.40.10">
    <property type="entry name" value="Tetratricopeptide repeat domain"/>
    <property type="match status" value="3"/>
</dbReference>
<dbReference type="PANTHER" id="PTHR47939:SF13">
    <property type="entry name" value="OS03G0201400 PROTEIN"/>
    <property type="match status" value="1"/>
</dbReference>
<gene>
    <name evidence="4" type="ORF">CBYS24578_00004222</name>
</gene>